<dbReference type="PROSITE" id="PS50283">
    <property type="entry name" value="NA_SOLUT_SYMP_3"/>
    <property type="match status" value="1"/>
</dbReference>
<name>A0A844QMZ1_9HYPH</name>
<feature type="transmembrane region" description="Helical" evidence="13">
    <location>
        <begin position="244"/>
        <end position="263"/>
    </location>
</feature>
<evidence type="ECO:0000256" key="13">
    <source>
        <dbReference type="SAM" id="Phobius"/>
    </source>
</evidence>
<keyword evidence="16" id="KW-1185">Reference proteome</keyword>
<dbReference type="InterPro" id="IPR038377">
    <property type="entry name" value="Na/Glc_symporter_sf"/>
</dbReference>
<dbReference type="Pfam" id="PF02518">
    <property type="entry name" value="HATPase_c"/>
    <property type="match status" value="1"/>
</dbReference>
<dbReference type="GO" id="GO:0016020">
    <property type="term" value="C:membrane"/>
    <property type="evidence" value="ECO:0007669"/>
    <property type="project" value="UniProtKB-SubCell"/>
</dbReference>
<dbReference type="PANTHER" id="PTHR43711:SF1">
    <property type="entry name" value="HISTIDINE KINASE 1"/>
    <property type="match status" value="1"/>
</dbReference>
<keyword evidence="10" id="KW-0902">Two-component regulatory system</keyword>
<evidence type="ECO:0000256" key="5">
    <source>
        <dbReference type="ARBA" id="ARBA00022553"/>
    </source>
</evidence>
<evidence type="ECO:0000256" key="11">
    <source>
        <dbReference type="ARBA" id="ARBA00023136"/>
    </source>
</evidence>
<feature type="transmembrane region" description="Helical" evidence="13">
    <location>
        <begin position="71"/>
        <end position="88"/>
    </location>
</feature>
<keyword evidence="9 13" id="KW-1133">Transmembrane helix</keyword>
<keyword evidence="7 13" id="KW-0812">Transmembrane</keyword>
<dbReference type="Gene3D" id="1.20.1730.10">
    <property type="entry name" value="Sodium/glucose cotransporter"/>
    <property type="match status" value="1"/>
</dbReference>
<dbReference type="Proteomes" id="UP000463224">
    <property type="component" value="Unassembled WGS sequence"/>
</dbReference>
<dbReference type="InterPro" id="IPR050736">
    <property type="entry name" value="Sensor_HK_Regulatory"/>
</dbReference>
<evidence type="ECO:0000256" key="2">
    <source>
        <dbReference type="ARBA" id="ARBA00004141"/>
    </source>
</evidence>
<comment type="caution">
    <text evidence="15">The sequence shown here is derived from an EMBL/GenBank/DDBJ whole genome shotgun (WGS) entry which is preliminary data.</text>
</comment>
<evidence type="ECO:0000259" key="14">
    <source>
        <dbReference type="PROSITE" id="PS50109"/>
    </source>
</evidence>
<dbReference type="InterPro" id="IPR036890">
    <property type="entry name" value="HATPase_C_sf"/>
</dbReference>
<dbReference type="SUPFAM" id="SSF47384">
    <property type="entry name" value="Homodimeric domain of signal transducing histidine kinase"/>
    <property type="match status" value="1"/>
</dbReference>
<dbReference type="InterPro" id="IPR005467">
    <property type="entry name" value="His_kinase_dom"/>
</dbReference>
<dbReference type="Pfam" id="PF00512">
    <property type="entry name" value="HisKA"/>
    <property type="match status" value="1"/>
</dbReference>
<evidence type="ECO:0000256" key="7">
    <source>
        <dbReference type="ARBA" id="ARBA00022692"/>
    </source>
</evidence>
<dbReference type="FunFam" id="1.10.287.130:FF:000001">
    <property type="entry name" value="Two-component sensor histidine kinase"/>
    <property type="match status" value="1"/>
</dbReference>
<evidence type="ECO:0000256" key="9">
    <source>
        <dbReference type="ARBA" id="ARBA00022989"/>
    </source>
</evidence>
<dbReference type="SMART" id="SM00387">
    <property type="entry name" value="HATPase_c"/>
    <property type="match status" value="1"/>
</dbReference>
<keyword evidence="6" id="KW-0808">Transferase</keyword>
<dbReference type="SUPFAM" id="SSF55874">
    <property type="entry name" value="ATPase domain of HSP90 chaperone/DNA topoisomerase II/histidine kinase"/>
    <property type="match status" value="1"/>
</dbReference>
<dbReference type="AlphaFoldDB" id="A0A844QMZ1"/>
<dbReference type="InterPro" id="IPR001734">
    <property type="entry name" value="Na/solute_symporter"/>
</dbReference>
<dbReference type="InterPro" id="IPR003594">
    <property type="entry name" value="HATPase_dom"/>
</dbReference>
<feature type="transmembrane region" description="Helical" evidence="13">
    <location>
        <begin position="386"/>
        <end position="405"/>
    </location>
</feature>
<keyword evidence="11 13" id="KW-0472">Membrane</keyword>
<evidence type="ECO:0000256" key="4">
    <source>
        <dbReference type="ARBA" id="ARBA00012438"/>
    </source>
</evidence>
<reference evidence="15 16" key="1">
    <citation type="submission" date="2019-12" db="EMBL/GenBank/DDBJ databases">
        <title>Nitratireductor arenosus sp. nov., Isolated from sea sand, Jeju island, South Korea.</title>
        <authorList>
            <person name="Kim W."/>
        </authorList>
    </citation>
    <scope>NUCLEOTIDE SEQUENCE [LARGE SCALE GENOMIC DNA]</scope>
    <source>
        <strain evidence="15 16">CAU 1489</strain>
    </source>
</reference>
<evidence type="ECO:0000256" key="6">
    <source>
        <dbReference type="ARBA" id="ARBA00022679"/>
    </source>
</evidence>
<accession>A0A844QMZ1</accession>
<dbReference type="InterPro" id="IPR003661">
    <property type="entry name" value="HisK_dim/P_dom"/>
</dbReference>
<feature type="transmembrane region" description="Helical" evidence="13">
    <location>
        <begin position="284"/>
        <end position="308"/>
    </location>
</feature>
<dbReference type="GO" id="GO:0022857">
    <property type="term" value="F:transmembrane transporter activity"/>
    <property type="evidence" value="ECO:0007669"/>
    <property type="project" value="InterPro"/>
</dbReference>
<dbReference type="RefSeq" id="WP_156714175.1">
    <property type="nucleotide sequence ID" value="NZ_WPHG01000004.1"/>
</dbReference>
<feature type="transmembrane region" description="Helical" evidence="13">
    <location>
        <begin position="6"/>
        <end position="24"/>
    </location>
</feature>
<dbReference type="CDD" id="cd00082">
    <property type="entry name" value="HisKA"/>
    <property type="match status" value="1"/>
</dbReference>
<comment type="catalytic activity">
    <reaction evidence="1">
        <text>ATP + protein L-histidine = ADP + protein N-phospho-L-histidine.</text>
        <dbReference type="EC" id="2.7.13.3"/>
    </reaction>
</comment>
<keyword evidence="5" id="KW-0597">Phosphoprotein</keyword>
<feature type="coiled-coil region" evidence="12">
    <location>
        <begin position="626"/>
        <end position="677"/>
    </location>
</feature>
<gene>
    <name evidence="15" type="ORF">GN330_18445</name>
</gene>
<feature type="transmembrane region" description="Helical" evidence="13">
    <location>
        <begin position="36"/>
        <end position="59"/>
    </location>
</feature>
<feature type="transmembrane region" description="Helical" evidence="13">
    <location>
        <begin position="328"/>
        <end position="353"/>
    </location>
</feature>
<evidence type="ECO:0000256" key="1">
    <source>
        <dbReference type="ARBA" id="ARBA00000085"/>
    </source>
</evidence>
<keyword evidence="12" id="KW-0175">Coiled coil</keyword>
<sequence>MLPADLVIIACIAYVALLFAVAFLGDRRARRAPGGWLSSPLVYTLSISIYCTSWTFFGAVGSAVRNGLEFATIYIGPTIVFVGWWVFLRKLVAVGRTYHTTSVADLISARFGKSSALGALVTIIAVVATTPYIALQLKALTASFQVLTYPAGAVAAASLSLKPDFSIAFWIAAGLCAFSIIFGVRNISVNERHHGVIAAIAVEAVVKLVALLAVGLWVVLGHEGGPTAMFQNAPANLTNPADTFGSRWVSLVILAGAAVICLPRQFQVTVVENTSERQLRTASWLFPLYLFLICLFVIPIALAGLQRLPEGSNPDLFVLTLPFSADQGTIGLLAFLGGFSSATSMVIVSSIALSTMISNHLVMPLALSLRLVPDASARLMRNFILTARRASIVFIVFLGFLYYRLSATSDALAAIGLISFCGVAQFLPSLVGGLYWHRATQTGALAGLAAGFAIWAYSLFLPSFEGAFLLPASAIADGPFGLGWLKPHALFGLDRFDPLVHALFWSMTANLTLFLGVSILTDPTPLARYQSRLFIDIFRRQTESELSVMRRTAKIRDLRGIANRILGPGEAVSLFVTQNAHDHAMTASDELIATVEQKLAANVGAATARALVSSVVSSETISVEELKRLADETEQIRAYSEELEQKSREIEATADELARANRQLREIDERKDEFLSQVSHEVRTPMTSIRSFSDILLQNPEMEATQKQRYLGVIQEESLRLTRLLDGILDLNQQGAAGTRAAATTFDPELALDHALASCEALARAAGVGISRTKPVRRAVVDGDRDRLAQVFINLISNAIKYNSARKPSVTIATRVRKGRYEAIISDNGPGVPEAERETIFAKFARGAAAGQTGAGLGLAISRQIVTGFGGTLTVSQSAEGGAAFTISLPLAQPARHASGTG</sequence>
<feature type="transmembrane region" description="Helical" evidence="13">
    <location>
        <begin position="411"/>
        <end position="436"/>
    </location>
</feature>
<organism evidence="15 16">
    <name type="scientific">Nitratireductor arenosus</name>
    <dbReference type="NCBI Taxonomy" id="2682096"/>
    <lineage>
        <taxon>Bacteria</taxon>
        <taxon>Pseudomonadati</taxon>
        <taxon>Pseudomonadota</taxon>
        <taxon>Alphaproteobacteria</taxon>
        <taxon>Hyphomicrobiales</taxon>
        <taxon>Phyllobacteriaceae</taxon>
        <taxon>Nitratireductor</taxon>
    </lineage>
</organism>
<proteinExistence type="inferred from homology"/>
<dbReference type="GO" id="GO:0000155">
    <property type="term" value="F:phosphorelay sensor kinase activity"/>
    <property type="evidence" value="ECO:0007669"/>
    <property type="project" value="InterPro"/>
</dbReference>
<dbReference type="InterPro" id="IPR004358">
    <property type="entry name" value="Sig_transdc_His_kin-like_C"/>
</dbReference>
<feature type="domain" description="Histidine kinase" evidence="14">
    <location>
        <begin position="677"/>
        <end position="893"/>
    </location>
</feature>
<dbReference type="PANTHER" id="PTHR43711">
    <property type="entry name" value="TWO-COMPONENT HISTIDINE KINASE"/>
    <property type="match status" value="1"/>
</dbReference>
<dbReference type="SMART" id="SM00388">
    <property type="entry name" value="HisKA"/>
    <property type="match status" value="1"/>
</dbReference>
<evidence type="ECO:0000256" key="3">
    <source>
        <dbReference type="ARBA" id="ARBA00006434"/>
    </source>
</evidence>
<dbReference type="Gene3D" id="3.30.565.10">
    <property type="entry name" value="Histidine kinase-like ATPase, C-terminal domain"/>
    <property type="match status" value="1"/>
</dbReference>
<dbReference type="EMBL" id="WPHG01000004">
    <property type="protein sequence ID" value="MVA99231.1"/>
    <property type="molecule type" value="Genomic_DNA"/>
</dbReference>
<feature type="transmembrane region" description="Helical" evidence="13">
    <location>
        <begin position="196"/>
        <end position="220"/>
    </location>
</feature>
<keyword evidence="8" id="KW-0418">Kinase</keyword>
<evidence type="ECO:0000256" key="10">
    <source>
        <dbReference type="ARBA" id="ARBA00023012"/>
    </source>
</evidence>
<protein>
    <recommendedName>
        <fullName evidence="4">histidine kinase</fullName>
        <ecNumber evidence="4">2.7.13.3</ecNumber>
    </recommendedName>
</protein>
<comment type="similarity">
    <text evidence="3">Belongs to the sodium:solute symporter (SSF) (TC 2.A.21) family.</text>
</comment>
<dbReference type="Gene3D" id="1.10.287.130">
    <property type="match status" value="1"/>
</dbReference>
<evidence type="ECO:0000313" key="15">
    <source>
        <dbReference type="EMBL" id="MVA99231.1"/>
    </source>
</evidence>
<dbReference type="InterPro" id="IPR036097">
    <property type="entry name" value="HisK_dim/P_sf"/>
</dbReference>
<dbReference type="PROSITE" id="PS50109">
    <property type="entry name" value="HIS_KIN"/>
    <property type="match status" value="1"/>
</dbReference>
<dbReference type="CDD" id="cd00075">
    <property type="entry name" value="HATPase"/>
    <property type="match status" value="1"/>
</dbReference>
<dbReference type="CDD" id="cd10322">
    <property type="entry name" value="SLC5sbd"/>
    <property type="match status" value="1"/>
</dbReference>
<feature type="transmembrane region" description="Helical" evidence="13">
    <location>
        <begin position="116"/>
        <end position="135"/>
    </location>
</feature>
<dbReference type="EC" id="2.7.13.3" evidence="4"/>
<evidence type="ECO:0000256" key="8">
    <source>
        <dbReference type="ARBA" id="ARBA00022777"/>
    </source>
</evidence>
<comment type="subcellular location">
    <subcellularLocation>
        <location evidence="2">Membrane</location>
        <topology evidence="2">Multi-pass membrane protein</topology>
    </subcellularLocation>
</comment>
<feature type="transmembrane region" description="Helical" evidence="13">
    <location>
        <begin position="443"/>
        <end position="461"/>
    </location>
</feature>
<evidence type="ECO:0000313" key="16">
    <source>
        <dbReference type="Proteomes" id="UP000463224"/>
    </source>
</evidence>
<feature type="transmembrane region" description="Helical" evidence="13">
    <location>
        <begin position="167"/>
        <end position="184"/>
    </location>
</feature>
<dbReference type="PRINTS" id="PR00344">
    <property type="entry name" value="BCTRLSENSOR"/>
</dbReference>
<dbReference type="CDD" id="cd22265">
    <property type="entry name" value="UDM1_RNF168"/>
    <property type="match status" value="1"/>
</dbReference>
<evidence type="ECO:0000256" key="12">
    <source>
        <dbReference type="SAM" id="Coils"/>
    </source>
</evidence>